<evidence type="ECO:0000256" key="2">
    <source>
        <dbReference type="ARBA" id="ARBA00022630"/>
    </source>
</evidence>
<organism evidence="7 8">
    <name type="scientific">Pleomassaria siparia CBS 279.74</name>
    <dbReference type="NCBI Taxonomy" id="1314801"/>
    <lineage>
        <taxon>Eukaryota</taxon>
        <taxon>Fungi</taxon>
        <taxon>Dikarya</taxon>
        <taxon>Ascomycota</taxon>
        <taxon>Pezizomycotina</taxon>
        <taxon>Dothideomycetes</taxon>
        <taxon>Pleosporomycetidae</taxon>
        <taxon>Pleosporales</taxon>
        <taxon>Pleomassariaceae</taxon>
        <taxon>Pleomassaria</taxon>
    </lineage>
</organism>
<dbReference type="Proteomes" id="UP000799428">
    <property type="component" value="Unassembled WGS sequence"/>
</dbReference>
<sequence length="324" mass="34854">MLLTVLVCLLVPIAAASTDGAKIACQKFESAMSSSTVLPSNSEYIALSTENWSATAWGRPICIVKPSSAADVQNVVSYLSQHKVEFAIRAGGHLPSPRGANTNEGVLIDLSSLDVKEYDATMQTVKVGAGLRWGDIYRYLDQFQVTVVGGRVLPVGVGGLLLGGGLSYLSDLYGMACDNVVNFEVIIANGSIVNANSSYNADLYRALKGGANNFGVVASFTLRTYPIYNVWGGIRLYTHEQVPALYRALAEYQAQPEKDLYANLMLQPFATNQSLGAILNMVYLKPEPPAAFKPFDGIPTVGETTKFQTLGEMISGQLVPELPR</sequence>
<keyword evidence="2" id="KW-0285">Flavoprotein</keyword>
<feature type="signal peptide" evidence="5">
    <location>
        <begin position="1"/>
        <end position="16"/>
    </location>
</feature>
<dbReference type="GO" id="GO:0016491">
    <property type="term" value="F:oxidoreductase activity"/>
    <property type="evidence" value="ECO:0007669"/>
    <property type="project" value="UniProtKB-KW"/>
</dbReference>
<gene>
    <name evidence="7" type="ORF">K504DRAFT_500596</name>
</gene>
<name>A0A6G1KCW6_9PLEO</name>
<keyword evidence="3" id="KW-0274">FAD</keyword>
<dbReference type="InterPro" id="IPR016169">
    <property type="entry name" value="FAD-bd_PCMH_sub2"/>
</dbReference>
<protein>
    <submittedName>
        <fullName evidence="7">FAD-binding domain-containing protein</fullName>
    </submittedName>
</protein>
<evidence type="ECO:0000256" key="1">
    <source>
        <dbReference type="ARBA" id="ARBA00005466"/>
    </source>
</evidence>
<dbReference type="GO" id="GO:0071949">
    <property type="term" value="F:FAD binding"/>
    <property type="evidence" value="ECO:0007669"/>
    <property type="project" value="InterPro"/>
</dbReference>
<dbReference type="PROSITE" id="PS51387">
    <property type="entry name" value="FAD_PCMH"/>
    <property type="match status" value="1"/>
</dbReference>
<feature type="chain" id="PRO_5026294035" evidence="5">
    <location>
        <begin position="17"/>
        <end position="324"/>
    </location>
</feature>
<dbReference type="Pfam" id="PF01565">
    <property type="entry name" value="FAD_binding_4"/>
    <property type="match status" value="1"/>
</dbReference>
<feature type="domain" description="FAD-binding PCMH-type" evidence="6">
    <location>
        <begin position="56"/>
        <end position="227"/>
    </location>
</feature>
<dbReference type="AlphaFoldDB" id="A0A6G1KCW6"/>
<dbReference type="EMBL" id="MU005768">
    <property type="protein sequence ID" value="KAF2710658.1"/>
    <property type="molecule type" value="Genomic_DNA"/>
</dbReference>
<dbReference type="PANTHER" id="PTHR42973:SF53">
    <property type="entry name" value="FAD-BINDING PCMH-TYPE DOMAIN-CONTAINING PROTEIN-RELATED"/>
    <property type="match status" value="1"/>
</dbReference>
<dbReference type="InterPro" id="IPR036318">
    <property type="entry name" value="FAD-bd_PCMH-like_sf"/>
</dbReference>
<dbReference type="OrthoDB" id="2151789at2759"/>
<accession>A0A6G1KCW6</accession>
<evidence type="ECO:0000256" key="5">
    <source>
        <dbReference type="SAM" id="SignalP"/>
    </source>
</evidence>
<keyword evidence="8" id="KW-1185">Reference proteome</keyword>
<dbReference type="InterPro" id="IPR016166">
    <property type="entry name" value="FAD-bd_PCMH"/>
</dbReference>
<dbReference type="InterPro" id="IPR050416">
    <property type="entry name" value="FAD-linked_Oxidoreductase"/>
</dbReference>
<evidence type="ECO:0000259" key="6">
    <source>
        <dbReference type="PROSITE" id="PS51387"/>
    </source>
</evidence>
<proteinExistence type="inferred from homology"/>
<evidence type="ECO:0000256" key="3">
    <source>
        <dbReference type="ARBA" id="ARBA00022827"/>
    </source>
</evidence>
<evidence type="ECO:0000313" key="7">
    <source>
        <dbReference type="EMBL" id="KAF2710658.1"/>
    </source>
</evidence>
<dbReference type="InterPro" id="IPR006094">
    <property type="entry name" value="Oxid_FAD_bind_N"/>
</dbReference>
<keyword evidence="4" id="KW-0560">Oxidoreductase</keyword>
<reference evidence="7" key="1">
    <citation type="journal article" date="2020" name="Stud. Mycol.">
        <title>101 Dothideomycetes genomes: a test case for predicting lifestyles and emergence of pathogens.</title>
        <authorList>
            <person name="Haridas S."/>
            <person name="Albert R."/>
            <person name="Binder M."/>
            <person name="Bloem J."/>
            <person name="Labutti K."/>
            <person name="Salamov A."/>
            <person name="Andreopoulos B."/>
            <person name="Baker S."/>
            <person name="Barry K."/>
            <person name="Bills G."/>
            <person name="Bluhm B."/>
            <person name="Cannon C."/>
            <person name="Castanera R."/>
            <person name="Culley D."/>
            <person name="Daum C."/>
            <person name="Ezra D."/>
            <person name="Gonzalez J."/>
            <person name="Henrissat B."/>
            <person name="Kuo A."/>
            <person name="Liang C."/>
            <person name="Lipzen A."/>
            <person name="Lutzoni F."/>
            <person name="Magnuson J."/>
            <person name="Mondo S."/>
            <person name="Nolan M."/>
            <person name="Ohm R."/>
            <person name="Pangilinan J."/>
            <person name="Park H.-J."/>
            <person name="Ramirez L."/>
            <person name="Alfaro M."/>
            <person name="Sun H."/>
            <person name="Tritt A."/>
            <person name="Yoshinaga Y."/>
            <person name="Zwiers L.-H."/>
            <person name="Turgeon B."/>
            <person name="Goodwin S."/>
            <person name="Spatafora J."/>
            <person name="Crous P."/>
            <person name="Grigoriev I."/>
        </authorList>
    </citation>
    <scope>NUCLEOTIDE SEQUENCE</scope>
    <source>
        <strain evidence="7">CBS 279.74</strain>
    </source>
</reference>
<dbReference type="Gene3D" id="3.30.465.10">
    <property type="match status" value="1"/>
</dbReference>
<dbReference type="PANTHER" id="PTHR42973">
    <property type="entry name" value="BINDING OXIDOREDUCTASE, PUTATIVE (AFU_ORTHOLOGUE AFUA_1G17690)-RELATED"/>
    <property type="match status" value="1"/>
</dbReference>
<keyword evidence="5" id="KW-0732">Signal</keyword>
<evidence type="ECO:0000256" key="4">
    <source>
        <dbReference type="ARBA" id="ARBA00023002"/>
    </source>
</evidence>
<dbReference type="SUPFAM" id="SSF56176">
    <property type="entry name" value="FAD-binding/transporter-associated domain-like"/>
    <property type="match status" value="1"/>
</dbReference>
<evidence type="ECO:0000313" key="8">
    <source>
        <dbReference type="Proteomes" id="UP000799428"/>
    </source>
</evidence>
<comment type="similarity">
    <text evidence="1">Belongs to the oxygen-dependent FAD-linked oxidoreductase family.</text>
</comment>